<evidence type="ECO:0000313" key="4">
    <source>
        <dbReference type="Proteomes" id="UP000008237"/>
    </source>
</evidence>
<feature type="transmembrane region" description="Helical" evidence="2">
    <location>
        <begin position="281"/>
        <end position="302"/>
    </location>
</feature>
<evidence type="ECO:0000256" key="2">
    <source>
        <dbReference type="SAM" id="Phobius"/>
    </source>
</evidence>
<name>E2BAG0_HARSA</name>
<evidence type="ECO:0000256" key="1">
    <source>
        <dbReference type="SAM" id="MobiDB-lite"/>
    </source>
</evidence>
<evidence type="ECO:0000313" key="3">
    <source>
        <dbReference type="EMBL" id="EFN87322.1"/>
    </source>
</evidence>
<keyword evidence="2" id="KW-1133">Transmembrane helix</keyword>
<dbReference type="EMBL" id="GL446721">
    <property type="protein sequence ID" value="EFN87322.1"/>
    <property type="molecule type" value="Genomic_DNA"/>
</dbReference>
<dbReference type="OMA" id="LKTFMSE"/>
<keyword evidence="4" id="KW-1185">Reference proteome</keyword>
<sequence length="343" mass="37913">MHVENPQKRVDMNPSRKSKRKGEPSQLVLLISLIIANARSCGAESSGEYLQKVMIELQELNVPSSATMHDRLSMNLDYRTGYQKDRAQYNTHRKLNTNNARQQPHPNARQSVQAPAANLPDEHADTAQSASNNVVQYYAIQDPPATASAAAAVSYPRVKQQQQHHHQQLLQPESLAVTRAELAALYKKALERGSTISLSSLAQALNAAGGGGGGDGGGSGSGTHLRLPLKYPMYNYYFFPLKSFASELQRDHQAAAIVPVYAATESMENPENTQKQLMNPLFVAIGTFISMALLFMMGVLFLPKLPHFELFNARVADDDFQRLTAFVMNAIDKHNMLEKLQHS</sequence>
<protein>
    <submittedName>
        <fullName evidence="3">Uncharacterized protein</fullName>
    </submittedName>
</protein>
<dbReference type="InParanoid" id="E2BAG0"/>
<feature type="compositionally biased region" description="Polar residues" evidence="1">
    <location>
        <begin position="97"/>
        <end position="113"/>
    </location>
</feature>
<feature type="region of interest" description="Disordered" evidence="1">
    <location>
        <begin position="1"/>
        <end position="23"/>
    </location>
</feature>
<proteinExistence type="predicted"/>
<organism evidence="4">
    <name type="scientific">Harpegnathos saltator</name>
    <name type="common">Jerdon's jumping ant</name>
    <dbReference type="NCBI Taxonomy" id="610380"/>
    <lineage>
        <taxon>Eukaryota</taxon>
        <taxon>Metazoa</taxon>
        <taxon>Ecdysozoa</taxon>
        <taxon>Arthropoda</taxon>
        <taxon>Hexapoda</taxon>
        <taxon>Insecta</taxon>
        <taxon>Pterygota</taxon>
        <taxon>Neoptera</taxon>
        <taxon>Endopterygota</taxon>
        <taxon>Hymenoptera</taxon>
        <taxon>Apocrita</taxon>
        <taxon>Aculeata</taxon>
        <taxon>Formicoidea</taxon>
        <taxon>Formicidae</taxon>
        <taxon>Ponerinae</taxon>
        <taxon>Ponerini</taxon>
        <taxon>Harpegnathos</taxon>
    </lineage>
</organism>
<dbReference type="KEGG" id="hst:105180651"/>
<keyword evidence="2" id="KW-0812">Transmembrane</keyword>
<dbReference type="OrthoDB" id="6380108at2759"/>
<feature type="compositionally biased region" description="Basic and acidic residues" evidence="1">
    <location>
        <begin position="1"/>
        <end position="11"/>
    </location>
</feature>
<dbReference type="AlphaFoldDB" id="E2BAG0"/>
<accession>E2BAG0</accession>
<dbReference type="Proteomes" id="UP000008237">
    <property type="component" value="Unassembled WGS sequence"/>
</dbReference>
<feature type="region of interest" description="Disordered" evidence="1">
    <location>
        <begin position="97"/>
        <end position="125"/>
    </location>
</feature>
<dbReference type="PhylomeDB" id="E2BAG0"/>
<gene>
    <name evidence="3" type="ORF">EAI_06093</name>
</gene>
<reference evidence="3 4" key="1">
    <citation type="journal article" date="2010" name="Science">
        <title>Genomic comparison of the ants Camponotus floridanus and Harpegnathos saltator.</title>
        <authorList>
            <person name="Bonasio R."/>
            <person name="Zhang G."/>
            <person name="Ye C."/>
            <person name="Mutti N.S."/>
            <person name="Fang X."/>
            <person name="Qin N."/>
            <person name="Donahue G."/>
            <person name="Yang P."/>
            <person name="Li Q."/>
            <person name="Li C."/>
            <person name="Zhang P."/>
            <person name="Huang Z."/>
            <person name="Berger S.L."/>
            <person name="Reinberg D."/>
            <person name="Wang J."/>
            <person name="Liebig J."/>
        </authorList>
    </citation>
    <scope>NUCLEOTIDE SEQUENCE [LARGE SCALE GENOMIC DNA]</scope>
    <source>
        <strain evidence="3 4">R22 G/1</strain>
    </source>
</reference>
<keyword evidence="2" id="KW-0472">Membrane</keyword>